<evidence type="ECO:0000313" key="6">
    <source>
        <dbReference type="Proteomes" id="UP000426444"/>
    </source>
</evidence>
<dbReference type="Pfam" id="PF13181">
    <property type="entry name" value="TPR_8"/>
    <property type="match status" value="2"/>
</dbReference>
<dbReference type="InterPro" id="IPR019734">
    <property type="entry name" value="TPR_rpt"/>
</dbReference>
<dbReference type="Pfam" id="PF13432">
    <property type="entry name" value="TPR_16"/>
    <property type="match status" value="1"/>
</dbReference>
<proteinExistence type="predicted"/>
<dbReference type="OrthoDB" id="1757565at2"/>
<dbReference type="PANTHER" id="PTHR45586:SF1">
    <property type="entry name" value="LIPOPOLYSACCHARIDE ASSEMBLY PROTEIN B"/>
    <property type="match status" value="1"/>
</dbReference>
<keyword evidence="2 3" id="KW-0802">TPR repeat</keyword>
<dbReference type="Proteomes" id="UP000426444">
    <property type="component" value="Chromosome"/>
</dbReference>
<dbReference type="SMART" id="SM00028">
    <property type="entry name" value="TPR"/>
    <property type="match status" value="5"/>
</dbReference>
<keyword evidence="1" id="KW-0677">Repeat</keyword>
<keyword evidence="4" id="KW-0812">Transmembrane</keyword>
<evidence type="ECO:0008006" key="7">
    <source>
        <dbReference type="Google" id="ProtNLM"/>
    </source>
</evidence>
<evidence type="ECO:0000256" key="1">
    <source>
        <dbReference type="ARBA" id="ARBA00022737"/>
    </source>
</evidence>
<dbReference type="InterPro" id="IPR051012">
    <property type="entry name" value="CellSynth/LPSAsmb/PSIAsmb"/>
</dbReference>
<dbReference type="EMBL" id="CP046457">
    <property type="protein sequence ID" value="QGU00067.1"/>
    <property type="molecule type" value="Genomic_DNA"/>
</dbReference>
<evidence type="ECO:0000313" key="5">
    <source>
        <dbReference type="EMBL" id="QGU00067.1"/>
    </source>
</evidence>
<keyword evidence="4" id="KW-1133">Transmembrane helix</keyword>
<dbReference type="KEGG" id="salq:SYNTR_1473"/>
<evidence type="ECO:0000256" key="4">
    <source>
        <dbReference type="SAM" id="Phobius"/>
    </source>
</evidence>
<protein>
    <recommendedName>
        <fullName evidence="7">Tetratricopeptide repeat protein</fullName>
    </recommendedName>
</protein>
<feature type="repeat" description="TPR" evidence="3">
    <location>
        <begin position="356"/>
        <end position="389"/>
    </location>
</feature>
<dbReference type="SUPFAM" id="SSF48452">
    <property type="entry name" value="TPR-like"/>
    <property type="match status" value="1"/>
</dbReference>
<dbReference type="RefSeq" id="WP_156203893.1">
    <property type="nucleotide sequence ID" value="NZ_CP046457.1"/>
</dbReference>
<accession>A0A6I6DG28</accession>
<dbReference type="InterPro" id="IPR011990">
    <property type="entry name" value="TPR-like_helical_dom_sf"/>
</dbReference>
<dbReference type="Pfam" id="PF14559">
    <property type="entry name" value="TPR_19"/>
    <property type="match status" value="1"/>
</dbReference>
<keyword evidence="6" id="KW-1185">Reference proteome</keyword>
<dbReference type="PANTHER" id="PTHR45586">
    <property type="entry name" value="TPR REPEAT-CONTAINING PROTEIN PA4667"/>
    <property type="match status" value="1"/>
</dbReference>
<dbReference type="Gene3D" id="1.25.40.10">
    <property type="entry name" value="Tetratricopeptide repeat domain"/>
    <property type="match status" value="3"/>
</dbReference>
<feature type="transmembrane region" description="Helical" evidence="4">
    <location>
        <begin position="198"/>
        <end position="218"/>
    </location>
</feature>
<name>A0A6I6DG28_9FIRM</name>
<reference evidence="6" key="1">
    <citation type="journal article" date="2019" name="Microbiology">
        <title>Complete Genome Sequence of an Uncultured Bacterium of the Candidate Phylum Bipolaricaulota.</title>
        <authorList>
            <person name="Kadnikov V.V."/>
            <person name="Mardanov A.V."/>
            <person name="Beletsky A.V."/>
            <person name="Frank Y.A."/>
            <person name="Karnachuk O.V."/>
            <person name="Ravin N.V."/>
        </authorList>
    </citation>
    <scope>NUCLEOTIDE SEQUENCE [LARGE SCALE GENOMIC DNA]</scope>
</reference>
<organism evidence="5 6">
    <name type="scientific">Candidatus Syntrophocurvum alkaliphilum</name>
    <dbReference type="NCBI Taxonomy" id="2293317"/>
    <lineage>
        <taxon>Bacteria</taxon>
        <taxon>Bacillati</taxon>
        <taxon>Bacillota</taxon>
        <taxon>Clostridia</taxon>
        <taxon>Eubacteriales</taxon>
        <taxon>Syntrophomonadaceae</taxon>
        <taxon>Candidatus Syntrophocurvum</taxon>
    </lineage>
</organism>
<evidence type="ECO:0000256" key="3">
    <source>
        <dbReference type="PROSITE-ProRule" id="PRU00339"/>
    </source>
</evidence>
<feature type="repeat" description="TPR" evidence="3">
    <location>
        <begin position="123"/>
        <end position="156"/>
    </location>
</feature>
<evidence type="ECO:0000256" key="2">
    <source>
        <dbReference type="ARBA" id="ARBA00022803"/>
    </source>
</evidence>
<dbReference type="PROSITE" id="PS50005">
    <property type="entry name" value="TPR"/>
    <property type="match status" value="3"/>
</dbReference>
<dbReference type="AlphaFoldDB" id="A0A6I6DG28"/>
<gene>
    <name evidence="5" type="ORF">SYNTR_1473</name>
</gene>
<keyword evidence="4" id="KW-0472">Membrane</keyword>
<feature type="repeat" description="TPR" evidence="3">
    <location>
        <begin position="38"/>
        <end position="71"/>
    </location>
</feature>
<sequence>MKENNETYDQALDSILKGDLTKALKQLHSVREIEPNNVEIMNLLASCYFTLGELQEAEQLWYKVLQIDADNKEAKDKINYIASPSFNFWIKRYLNALNLVENKSYESAQQELIQLLKENDKIITIYQLLGLCYLAQGEKIQARKIWEKGLELDKSNTQLIDYLSLQPDKLLESKFETEHKLIDKTVDQSSTNSKKVKWAWPVAGVLVVAILVQGAFALNNNRVNNEVINNLEYRVNQLSQSLDQQKNELAVAVSSITNSNTSNTDEKYADTLAGSNYDISKERHYFDAGYDAYLSNDYKTAINNLSVVVAMDTKSYINREAAYYIARCYYLIKDLQMAEKYYLNYLSDFPNTNYYDDSLYFLGCVYYENNDIDKAKATFERLKEYNPSSGYIAKDLYKKVMK</sequence>